<dbReference type="PANTHER" id="PTHR47534:SF3">
    <property type="entry name" value="ALCOHOL DEHYDROGENASE-LIKE C-TERMINAL DOMAIN-CONTAINING PROTEIN"/>
    <property type="match status" value="1"/>
</dbReference>
<dbReference type="EMBL" id="CP060828">
    <property type="protein sequence ID" value="QNP75224.1"/>
    <property type="molecule type" value="Genomic_DNA"/>
</dbReference>
<organism evidence="2 3">
    <name type="scientific">Streptomyces roseirectus</name>
    <dbReference type="NCBI Taxonomy" id="2768066"/>
    <lineage>
        <taxon>Bacteria</taxon>
        <taxon>Bacillati</taxon>
        <taxon>Actinomycetota</taxon>
        <taxon>Actinomycetes</taxon>
        <taxon>Kitasatosporales</taxon>
        <taxon>Streptomycetaceae</taxon>
        <taxon>Streptomyces</taxon>
    </lineage>
</organism>
<evidence type="ECO:0000313" key="3">
    <source>
        <dbReference type="Proteomes" id="UP000516052"/>
    </source>
</evidence>
<dbReference type="PANTHER" id="PTHR47534">
    <property type="entry name" value="YALI0E05731P"/>
    <property type="match status" value="1"/>
</dbReference>
<gene>
    <name evidence="2" type="ORF">IAG44_41355</name>
</gene>
<dbReference type="SUPFAM" id="SSF51735">
    <property type="entry name" value="NAD(P)-binding Rossmann-fold domains"/>
    <property type="match status" value="1"/>
</dbReference>
<evidence type="ECO:0000313" key="2">
    <source>
        <dbReference type="EMBL" id="QNP75224.1"/>
    </source>
</evidence>
<dbReference type="Gene3D" id="3.40.50.720">
    <property type="entry name" value="NAD(P)-binding Rossmann-like Domain"/>
    <property type="match status" value="1"/>
</dbReference>
<dbReference type="KEGG" id="sroi:IAG44_41355"/>
<keyword evidence="3" id="KW-1185">Reference proteome</keyword>
<dbReference type="Proteomes" id="UP000516052">
    <property type="component" value="Chromosome"/>
</dbReference>
<evidence type="ECO:0000256" key="1">
    <source>
        <dbReference type="ARBA" id="ARBA00023002"/>
    </source>
</evidence>
<reference evidence="2 3" key="1">
    <citation type="submission" date="2020-08" db="EMBL/GenBank/DDBJ databases">
        <title>A novel species.</title>
        <authorList>
            <person name="Gao J."/>
        </authorList>
    </citation>
    <scope>NUCLEOTIDE SEQUENCE [LARGE SCALE GENOMIC DNA]</scope>
    <source>
        <strain evidence="2 3">CRXT-G-22</strain>
    </source>
</reference>
<dbReference type="AlphaFoldDB" id="A0A7H0IR08"/>
<dbReference type="GO" id="GO:0016491">
    <property type="term" value="F:oxidoreductase activity"/>
    <property type="evidence" value="ECO:0007669"/>
    <property type="project" value="UniProtKB-KW"/>
</dbReference>
<protein>
    <submittedName>
        <fullName evidence="2">SDR family NAD(P)-dependent oxidoreductase</fullName>
    </submittedName>
</protein>
<proteinExistence type="predicted"/>
<accession>A0A7H0IR08</accession>
<dbReference type="RefSeq" id="WP_187752145.1">
    <property type="nucleotide sequence ID" value="NZ_CP060828.1"/>
</dbReference>
<dbReference type="InterPro" id="IPR052228">
    <property type="entry name" value="Sec_Metab_Biosynth_Oxidored"/>
</dbReference>
<dbReference type="InterPro" id="IPR036291">
    <property type="entry name" value="NAD(P)-bd_dom_sf"/>
</dbReference>
<keyword evidence="1" id="KW-0560">Oxidoreductase</keyword>
<name>A0A7H0IR08_9ACTN</name>
<dbReference type="Pfam" id="PF00106">
    <property type="entry name" value="adh_short"/>
    <property type="match status" value="1"/>
</dbReference>
<dbReference type="InterPro" id="IPR002347">
    <property type="entry name" value="SDR_fam"/>
</dbReference>
<sequence length="279" mass="30000">MKTIVVTGGTSGIGQALAHTCLERGERVVVVAPDPVKGKKFLDTAQRTGAEGRAFFIEADLSLVSENRRVIADITETFEAVDALVLCARYFRSYRTVTPEGFEHNFALYYLSRYLLGRGLAGPMNKADAPVVLNIAGPGVGPAGVKWADLGLEHGYDGWSAMFQGGRLNDLLGVAYAEPGNGHRARYVLLFPGGTRTGFAGDFDPATALHIEQMKRAAQPVGTTVPPLVELIESPPHAPLSAFVEGMPLSLLRPAFDKRDAARLERVTRELLRDTAGAP</sequence>